<evidence type="ECO:0000313" key="2">
    <source>
        <dbReference type="Proteomes" id="UP001597045"/>
    </source>
</evidence>
<evidence type="ECO:0000313" key="1">
    <source>
        <dbReference type="EMBL" id="MFD1045544.1"/>
    </source>
</evidence>
<name>A0ABW3M7E5_9PSEU</name>
<dbReference type="EMBL" id="JBHTIS010000333">
    <property type="protein sequence ID" value="MFD1045544.1"/>
    <property type="molecule type" value="Genomic_DNA"/>
</dbReference>
<dbReference type="Proteomes" id="UP001597045">
    <property type="component" value="Unassembled WGS sequence"/>
</dbReference>
<organism evidence="1 2">
    <name type="scientific">Kibdelosporangium lantanae</name>
    <dbReference type="NCBI Taxonomy" id="1497396"/>
    <lineage>
        <taxon>Bacteria</taxon>
        <taxon>Bacillati</taxon>
        <taxon>Actinomycetota</taxon>
        <taxon>Actinomycetes</taxon>
        <taxon>Pseudonocardiales</taxon>
        <taxon>Pseudonocardiaceae</taxon>
        <taxon>Kibdelosporangium</taxon>
    </lineage>
</organism>
<feature type="non-terminal residue" evidence="1">
    <location>
        <position position="1"/>
    </location>
</feature>
<comment type="caution">
    <text evidence="1">The sequence shown here is derived from an EMBL/GenBank/DDBJ whole genome shotgun (WGS) entry which is preliminary data.</text>
</comment>
<proteinExistence type="predicted"/>
<gene>
    <name evidence="1" type="ORF">ACFQ1S_08120</name>
</gene>
<protein>
    <submittedName>
        <fullName evidence="1">Uncharacterized protein</fullName>
    </submittedName>
</protein>
<accession>A0ABW3M7E5</accession>
<keyword evidence="2" id="KW-1185">Reference proteome</keyword>
<reference evidence="2" key="1">
    <citation type="journal article" date="2019" name="Int. J. Syst. Evol. Microbiol.">
        <title>The Global Catalogue of Microorganisms (GCM) 10K type strain sequencing project: providing services to taxonomists for standard genome sequencing and annotation.</title>
        <authorList>
            <consortium name="The Broad Institute Genomics Platform"/>
            <consortium name="The Broad Institute Genome Sequencing Center for Infectious Disease"/>
            <person name="Wu L."/>
            <person name="Ma J."/>
        </authorList>
    </citation>
    <scope>NUCLEOTIDE SEQUENCE [LARGE SCALE GENOMIC DNA]</scope>
    <source>
        <strain evidence="2">JCM 31486</strain>
    </source>
</reference>
<sequence length="71" mass="7571">AALCWGVDAALVLGGPLLTGRSERDGLVLLLIDLTACGFASMLRAGRAHHEARLACIPAQRRDERVTSRTT</sequence>